<feature type="compositionally biased region" description="Polar residues" evidence="2">
    <location>
        <begin position="44"/>
        <end position="57"/>
    </location>
</feature>
<feature type="region of interest" description="Disordered" evidence="2">
    <location>
        <begin position="1"/>
        <end position="57"/>
    </location>
</feature>
<feature type="compositionally biased region" description="Basic and acidic residues" evidence="2">
    <location>
        <begin position="158"/>
        <end position="173"/>
    </location>
</feature>
<feature type="compositionally biased region" description="Polar residues" evidence="2">
    <location>
        <begin position="110"/>
        <end position="136"/>
    </location>
</feature>
<sequence>MKIQPGEMSHNSTYEQLKFPQTSKKTRNHQKESEIASEEDGKLSDNTASSFQPNEQALQSILSGTGIAFSALGDFSGKTMRLTDSKLPLPRRITIAGRNSLFYPRRQRVENPQNEAQQNGTVEQAKAVTQSSSNCTDAIPEREVKDKENQSLISPNCKESRSMKPKPQDHQDEQFNSELKYDNKAAFKAELTSDSDKNSQNHKNKGKSKGKEQRDQETEAKQSTAEEHSHSSDQNEYNPASILPNDVCLNSFLNKESSNVSHDWKYFGTVIRKLLDLHANDERRIKELEHENVLLLNRITNCEREAASEREITRKEIQQLHTELSKSEKEIRNLQDELREQKKIYKEETESLKNQLEMLQNKANCYVEEKAAFPLNADDEEQTNRCRRLQQKTMKSMGEDSKVSATSSDIDHRPIFTSSSSKQENSHNRCFEMMATNSINNKWEPIPTQQSNATCSPCSTKHSVNSNTPSPSNRGKLFREPERNIFNQSYEVSHKNADKLDSSGHKECRPKASSEKNENHLSTSFEVQPQSLEQILSCEIPISSQTSRGATRYMSFYDPTFKPQQSSKTQVEEEANWRRLTLTAETPNRYCLSKSTENPRNDADHSADPCDALLSELREELRGPRYRNMRDAWQNLFKPTCNRLKPSLFYQAIRKIPAGKHVSQDVLEQLFQRIVPTAKETPKDLWEETIAMGWEHFVRLYQGNLQY</sequence>
<feature type="compositionally biased region" description="Polar residues" evidence="2">
    <location>
        <begin position="9"/>
        <end position="23"/>
    </location>
</feature>
<gene>
    <name evidence="3" type="ORF">GAYE_PCTG10G0486</name>
</gene>
<feature type="coiled-coil region" evidence="1">
    <location>
        <begin position="271"/>
        <end position="369"/>
    </location>
</feature>
<feature type="compositionally biased region" description="Basic and acidic residues" evidence="2">
    <location>
        <begin position="492"/>
        <end position="519"/>
    </location>
</feature>
<organism evidence="3 4">
    <name type="scientific">Galdieria yellowstonensis</name>
    <dbReference type="NCBI Taxonomy" id="3028027"/>
    <lineage>
        <taxon>Eukaryota</taxon>
        <taxon>Rhodophyta</taxon>
        <taxon>Bangiophyceae</taxon>
        <taxon>Galdieriales</taxon>
        <taxon>Galdieriaceae</taxon>
        <taxon>Galdieria</taxon>
    </lineage>
</organism>
<name>A0AAV9I301_9RHOD</name>
<evidence type="ECO:0000256" key="1">
    <source>
        <dbReference type="SAM" id="Coils"/>
    </source>
</evidence>
<accession>A0AAV9I301</accession>
<protein>
    <submittedName>
        <fullName evidence="3">Uncharacterized protein</fullName>
    </submittedName>
</protein>
<dbReference type="Proteomes" id="UP001300502">
    <property type="component" value="Unassembled WGS sequence"/>
</dbReference>
<proteinExistence type="predicted"/>
<feature type="region of interest" description="Disordered" evidence="2">
    <location>
        <begin position="392"/>
        <end position="426"/>
    </location>
</feature>
<feature type="compositionally biased region" description="Basic and acidic residues" evidence="2">
    <location>
        <begin position="29"/>
        <end position="43"/>
    </location>
</feature>
<dbReference type="EMBL" id="JANCYU010000006">
    <property type="protein sequence ID" value="KAK4522596.1"/>
    <property type="molecule type" value="Genomic_DNA"/>
</dbReference>
<feature type="compositionally biased region" description="Basic and acidic residues" evidence="2">
    <location>
        <begin position="139"/>
        <end position="149"/>
    </location>
</feature>
<evidence type="ECO:0000313" key="3">
    <source>
        <dbReference type="EMBL" id="KAK4522596.1"/>
    </source>
</evidence>
<keyword evidence="4" id="KW-1185">Reference proteome</keyword>
<dbReference type="AlphaFoldDB" id="A0AAV9I301"/>
<feature type="compositionally biased region" description="Polar residues" evidence="2">
    <location>
        <begin position="450"/>
        <end position="473"/>
    </location>
</feature>
<reference evidence="3 4" key="1">
    <citation type="submission" date="2022-07" db="EMBL/GenBank/DDBJ databases">
        <title>Genome-wide signatures of adaptation to extreme environments.</title>
        <authorList>
            <person name="Cho C.H."/>
            <person name="Yoon H.S."/>
        </authorList>
    </citation>
    <scope>NUCLEOTIDE SEQUENCE [LARGE SCALE GENOMIC DNA]</scope>
    <source>
        <strain evidence="3 4">108.79 E11</strain>
    </source>
</reference>
<evidence type="ECO:0000256" key="2">
    <source>
        <dbReference type="SAM" id="MobiDB-lite"/>
    </source>
</evidence>
<feature type="region of interest" description="Disordered" evidence="2">
    <location>
        <begin position="450"/>
        <end position="521"/>
    </location>
</feature>
<feature type="compositionally biased region" description="Basic and acidic residues" evidence="2">
    <location>
        <begin position="209"/>
        <end position="233"/>
    </location>
</feature>
<feature type="region of interest" description="Disordered" evidence="2">
    <location>
        <begin position="191"/>
        <end position="241"/>
    </location>
</feature>
<comment type="caution">
    <text evidence="3">The sequence shown here is derived from an EMBL/GenBank/DDBJ whole genome shotgun (WGS) entry which is preliminary data.</text>
</comment>
<keyword evidence="1" id="KW-0175">Coiled coil</keyword>
<evidence type="ECO:0000313" key="4">
    <source>
        <dbReference type="Proteomes" id="UP001300502"/>
    </source>
</evidence>
<feature type="region of interest" description="Disordered" evidence="2">
    <location>
        <begin position="104"/>
        <end position="173"/>
    </location>
</feature>